<evidence type="ECO:0000256" key="11">
    <source>
        <dbReference type="ARBA" id="ARBA00022777"/>
    </source>
</evidence>
<sequence length="864" mass="98684">MGFVRCLILALSKKSNLLAHQLIWNIRTNTYKNEDTPDNEMQAKLEPIARQIEIDFTTDARNFYERVFAFSDRLTKVSETIKVYPKGNARKEACLQALRSIGSEVPPGVYLPSNPEAIVISLLPESGAPMQSAAKAPYRATFRVQTVGIEQVECCADPDYELRQDFSNQYSQMAIFKVGDDVRQDILALQLMRLFQNIFEQEGLELYLYTYRVIATSPGCGVIECVPNSRSREDIGRNTEVGLFEYFRHVYGKDDSIKFQKARRNFVMSMAAYSIALFMLQIKDRHNGNIMIDDDGHIVHIDFGFMFESSPGGNMRFEPDIKLTAEMILIMGDLTAPAFQWFKELCIKGYLALRRYRHHFITLVALMLDTGLPCFRGHTLEQLNARLKPDSSEAEAGRYMHECHLAQMPDDIKLESLCLLAKIYLNQNQFASSITLLQQAYDLSAQQPYWHCRIIFQIISIYHSQEDYNTSIYYADRGIEFCARMNALFGQVLFQLTKAMIRLSMKDYMDAQNLLKPCLDRINSLQGNFTHIETLRIFYLVLHISCSCFGLGQIKSSKTALMQLQQSIQNLASRPEEEAYLIGNPLEQFTWLSRDHLNVLVYLLTVFHSMLSGRLEKALKYADKAQAQIEQIKSMDHSPFLMAVEMLFYECRIQSHLIFGNKSVAIKEINLLCRLHTASNSINSSNAIQRTLTIHALLGLYATSLNFNEAAEAQFASALRTRFSGDKEFRFFVFANLIIVYLRTSKIANLIPILQQINIDLNTTQSAILHAIGNLLNGLQNLTQSRIHEAKELFRRAANLASNEDLNKILTNTFIILGHMFFRMHTYQESANMLQSATTISQSIPDYTAQLNTMSLLRGETKEI</sequence>
<evidence type="ECO:0000256" key="8">
    <source>
        <dbReference type="ARBA" id="ARBA00022679"/>
    </source>
</evidence>
<dbReference type="EC" id="2.7.1.67" evidence="5"/>
<dbReference type="AlphaFoldDB" id="A0A8S2QPL4"/>
<evidence type="ECO:0000256" key="7">
    <source>
        <dbReference type="ARBA" id="ARBA00022618"/>
    </source>
</evidence>
<evidence type="ECO:0000256" key="5">
    <source>
        <dbReference type="ARBA" id="ARBA00012169"/>
    </source>
</evidence>
<dbReference type="GO" id="GO:0007064">
    <property type="term" value="P:mitotic sister chromatid cohesion"/>
    <property type="evidence" value="ECO:0007669"/>
    <property type="project" value="InterPro"/>
</dbReference>
<comment type="similarity">
    <text evidence="3">Belongs to the PI3/PI4-kinase family. Type III PI4K subfamily.</text>
</comment>
<dbReference type="FunFam" id="3.30.1010.10:FF:000014">
    <property type="entry name" value="Phosphatidylinositol 4-kinase STT4"/>
    <property type="match status" value="1"/>
</dbReference>
<keyword evidence="7" id="KW-0132">Cell division</keyword>
<evidence type="ECO:0000256" key="6">
    <source>
        <dbReference type="ARBA" id="ARBA00017198"/>
    </source>
</evidence>
<dbReference type="Gene3D" id="3.30.1010.10">
    <property type="entry name" value="Phosphatidylinositol 3-kinase Catalytic Subunit, Chain A, domain 4"/>
    <property type="match status" value="1"/>
</dbReference>
<dbReference type="InterPro" id="IPR000403">
    <property type="entry name" value="PI3/4_kinase_cat_dom"/>
</dbReference>
<keyword evidence="15" id="KW-0131">Cell cycle</keyword>
<proteinExistence type="inferred from homology"/>
<comment type="caution">
    <text evidence="18">The sequence shown here is derived from an EMBL/GenBank/DDBJ whole genome shotgun (WGS) entry which is preliminary data.</text>
</comment>
<evidence type="ECO:0000256" key="14">
    <source>
        <dbReference type="ARBA" id="ARBA00023242"/>
    </source>
</evidence>
<keyword evidence="8" id="KW-0808">Transferase</keyword>
<evidence type="ECO:0000256" key="4">
    <source>
        <dbReference type="ARBA" id="ARBA00008585"/>
    </source>
</evidence>
<dbReference type="SUPFAM" id="SSF56112">
    <property type="entry name" value="Protein kinase-like (PK-like)"/>
    <property type="match status" value="1"/>
</dbReference>
<comment type="similarity">
    <text evidence="4">Belongs to the SCC4/mau-2 family.</text>
</comment>
<keyword evidence="12" id="KW-0159">Chromosome partition</keyword>
<accession>A0A8S2QPL4</accession>
<dbReference type="InterPro" id="IPR019440">
    <property type="entry name" value="MAU2"/>
</dbReference>
<dbReference type="GO" id="GO:0004430">
    <property type="term" value="F:1-phosphatidylinositol 4-kinase activity"/>
    <property type="evidence" value="ECO:0007669"/>
    <property type="project" value="UniProtKB-EC"/>
</dbReference>
<dbReference type="GO" id="GO:0048015">
    <property type="term" value="P:phosphatidylinositol-mediated signaling"/>
    <property type="evidence" value="ECO:0007669"/>
    <property type="project" value="TreeGrafter"/>
</dbReference>
<dbReference type="SUPFAM" id="SSF48452">
    <property type="entry name" value="TPR-like"/>
    <property type="match status" value="2"/>
</dbReference>
<dbReference type="CDD" id="cd05167">
    <property type="entry name" value="PI4Kc_III_alpha"/>
    <property type="match status" value="1"/>
</dbReference>
<keyword evidence="10" id="KW-0498">Mitosis</keyword>
<dbReference type="PROSITE" id="PS50290">
    <property type="entry name" value="PI3_4_KINASE_3"/>
    <property type="match status" value="1"/>
</dbReference>
<evidence type="ECO:0000256" key="16">
    <source>
        <dbReference type="ARBA" id="ARBA00030523"/>
    </source>
</evidence>
<name>A0A8S2QPL4_9BILA</name>
<dbReference type="GO" id="GO:0051301">
    <property type="term" value="P:cell division"/>
    <property type="evidence" value="ECO:0007669"/>
    <property type="project" value="UniProtKB-KW"/>
</dbReference>
<evidence type="ECO:0000256" key="3">
    <source>
        <dbReference type="ARBA" id="ARBA00006209"/>
    </source>
</evidence>
<gene>
    <name evidence="18" type="ORF">SMN809_LOCUS18134</name>
</gene>
<dbReference type="InterPro" id="IPR011990">
    <property type="entry name" value="TPR-like_helical_dom_sf"/>
</dbReference>
<dbReference type="PROSITE" id="PS00915">
    <property type="entry name" value="PI3_4_KINASE_1"/>
    <property type="match status" value="1"/>
</dbReference>
<comment type="catalytic activity">
    <reaction evidence="1">
        <text>a 1,2-diacyl-sn-glycero-3-phospho-(1D-myo-inositol) + ATP = a 1,2-diacyl-sn-glycero-3-phospho-(1D-myo-inositol 4-phosphate) + ADP + H(+)</text>
        <dbReference type="Rhea" id="RHEA:19877"/>
        <dbReference type="ChEBI" id="CHEBI:15378"/>
        <dbReference type="ChEBI" id="CHEBI:30616"/>
        <dbReference type="ChEBI" id="CHEBI:57880"/>
        <dbReference type="ChEBI" id="CHEBI:58178"/>
        <dbReference type="ChEBI" id="CHEBI:456216"/>
        <dbReference type="EC" id="2.7.1.67"/>
    </reaction>
</comment>
<dbReference type="PANTHER" id="PTHR10048:SF15">
    <property type="entry name" value="PHOSPHATIDYLINOSITOL 4-KINASE ALPHA"/>
    <property type="match status" value="1"/>
</dbReference>
<evidence type="ECO:0000256" key="2">
    <source>
        <dbReference type="ARBA" id="ARBA00004642"/>
    </source>
</evidence>
<feature type="domain" description="PI3K/PI4K catalytic" evidence="17">
    <location>
        <begin position="124"/>
        <end position="412"/>
    </location>
</feature>
<evidence type="ECO:0000256" key="1">
    <source>
        <dbReference type="ARBA" id="ARBA00001686"/>
    </source>
</evidence>
<dbReference type="EMBL" id="CAJOBI010008631">
    <property type="protein sequence ID" value="CAF4117978.1"/>
    <property type="molecule type" value="Genomic_DNA"/>
</dbReference>
<dbReference type="Pfam" id="PF10345">
    <property type="entry name" value="Cohesin_load"/>
    <property type="match status" value="1"/>
</dbReference>
<keyword evidence="13" id="KW-0067">ATP-binding</keyword>
<evidence type="ECO:0000256" key="10">
    <source>
        <dbReference type="ARBA" id="ARBA00022776"/>
    </source>
</evidence>
<evidence type="ECO:0000256" key="9">
    <source>
        <dbReference type="ARBA" id="ARBA00022741"/>
    </source>
</evidence>
<dbReference type="Pfam" id="PF00454">
    <property type="entry name" value="PI3_PI4_kinase"/>
    <property type="match status" value="1"/>
</dbReference>
<dbReference type="InterPro" id="IPR018936">
    <property type="entry name" value="PI3/4_kinase_CS"/>
</dbReference>
<organism evidence="18 19">
    <name type="scientific">Rotaria magnacalcarata</name>
    <dbReference type="NCBI Taxonomy" id="392030"/>
    <lineage>
        <taxon>Eukaryota</taxon>
        <taxon>Metazoa</taxon>
        <taxon>Spiralia</taxon>
        <taxon>Gnathifera</taxon>
        <taxon>Rotifera</taxon>
        <taxon>Eurotatoria</taxon>
        <taxon>Bdelloidea</taxon>
        <taxon>Philodinida</taxon>
        <taxon>Philodinidae</taxon>
        <taxon>Rotaria</taxon>
    </lineage>
</organism>
<dbReference type="GO" id="GO:0005524">
    <property type="term" value="F:ATP binding"/>
    <property type="evidence" value="ECO:0007669"/>
    <property type="project" value="UniProtKB-KW"/>
</dbReference>
<dbReference type="GO" id="GO:0005654">
    <property type="term" value="C:nucleoplasm"/>
    <property type="evidence" value="ECO:0007669"/>
    <property type="project" value="UniProtKB-SubCell"/>
</dbReference>
<dbReference type="GO" id="GO:0046854">
    <property type="term" value="P:phosphatidylinositol phosphate biosynthetic process"/>
    <property type="evidence" value="ECO:0007669"/>
    <property type="project" value="InterPro"/>
</dbReference>
<dbReference type="Proteomes" id="UP000676336">
    <property type="component" value="Unassembled WGS sequence"/>
</dbReference>
<protein>
    <recommendedName>
        <fullName evidence="6">MAU2 chromatid cohesion factor homolog</fullName>
        <ecNumber evidence="5">2.7.1.67</ecNumber>
    </recommendedName>
    <alternativeName>
        <fullName evidence="16">Cohesin loading complex subunit SCC4 homolog</fullName>
    </alternativeName>
</protein>
<dbReference type="PROSITE" id="PS00916">
    <property type="entry name" value="PI3_4_KINASE_2"/>
    <property type="match status" value="1"/>
</dbReference>
<dbReference type="PANTHER" id="PTHR10048">
    <property type="entry name" value="PHOSPHATIDYLINOSITOL KINASE"/>
    <property type="match status" value="1"/>
</dbReference>
<evidence type="ECO:0000313" key="19">
    <source>
        <dbReference type="Proteomes" id="UP000676336"/>
    </source>
</evidence>
<keyword evidence="14" id="KW-0539">Nucleus</keyword>
<evidence type="ECO:0000259" key="17">
    <source>
        <dbReference type="PROSITE" id="PS50290"/>
    </source>
</evidence>
<dbReference type="InterPro" id="IPR036940">
    <property type="entry name" value="PI3/4_kinase_cat_sf"/>
</dbReference>
<dbReference type="FunFam" id="1.10.1070.11:FF:000012">
    <property type="entry name" value="Phosphatidylinositol 4-kinase alpha 1"/>
    <property type="match status" value="1"/>
</dbReference>
<evidence type="ECO:0000313" key="18">
    <source>
        <dbReference type="EMBL" id="CAF4117978.1"/>
    </source>
</evidence>
<reference evidence="18" key="1">
    <citation type="submission" date="2021-02" db="EMBL/GenBank/DDBJ databases">
        <authorList>
            <person name="Nowell W R."/>
        </authorList>
    </citation>
    <scope>NUCLEOTIDE SEQUENCE</scope>
</reference>
<dbReference type="Gene3D" id="1.25.40.10">
    <property type="entry name" value="Tetratricopeptide repeat domain"/>
    <property type="match status" value="2"/>
</dbReference>
<comment type="subcellular location">
    <subcellularLocation>
        <location evidence="2">Nucleus</location>
        <location evidence="2">Nucleoplasm</location>
    </subcellularLocation>
</comment>
<evidence type="ECO:0000256" key="12">
    <source>
        <dbReference type="ARBA" id="ARBA00022829"/>
    </source>
</evidence>
<dbReference type="GO" id="GO:0005886">
    <property type="term" value="C:plasma membrane"/>
    <property type="evidence" value="ECO:0007669"/>
    <property type="project" value="TreeGrafter"/>
</dbReference>
<dbReference type="InterPro" id="IPR015433">
    <property type="entry name" value="PI3/4_kinase"/>
</dbReference>
<keyword evidence="11" id="KW-0418">Kinase</keyword>
<dbReference type="GO" id="GO:0005737">
    <property type="term" value="C:cytoplasm"/>
    <property type="evidence" value="ECO:0007669"/>
    <property type="project" value="TreeGrafter"/>
</dbReference>
<dbReference type="GO" id="GO:0007059">
    <property type="term" value="P:chromosome segregation"/>
    <property type="evidence" value="ECO:0007669"/>
    <property type="project" value="UniProtKB-KW"/>
</dbReference>
<evidence type="ECO:0000256" key="13">
    <source>
        <dbReference type="ARBA" id="ARBA00022840"/>
    </source>
</evidence>
<keyword evidence="9" id="KW-0547">Nucleotide-binding</keyword>
<dbReference type="InterPro" id="IPR011009">
    <property type="entry name" value="Kinase-like_dom_sf"/>
</dbReference>
<dbReference type="SMART" id="SM00146">
    <property type="entry name" value="PI3Kc"/>
    <property type="match status" value="1"/>
</dbReference>
<dbReference type="Gene3D" id="1.10.1070.11">
    <property type="entry name" value="Phosphatidylinositol 3-/4-kinase, catalytic domain"/>
    <property type="match status" value="1"/>
</dbReference>
<evidence type="ECO:0000256" key="15">
    <source>
        <dbReference type="ARBA" id="ARBA00023306"/>
    </source>
</evidence>